<dbReference type="RefSeq" id="WP_257314009.1">
    <property type="nucleotide sequence ID" value="NZ_JANFDG010000005.1"/>
</dbReference>
<evidence type="ECO:0000256" key="6">
    <source>
        <dbReference type="ARBA" id="ARBA00023118"/>
    </source>
</evidence>
<dbReference type="Proteomes" id="UP001595377">
    <property type="component" value="Unassembled WGS sequence"/>
</dbReference>
<feature type="domain" description="Pycsar effector protein" evidence="9">
    <location>
        <begin position="26"/>
        <end position="174"/>
    </location>
</feature>
<evidence type="ECO:0000313" key="10">
    <source>
        <dbReference type="EMBL" id="MFC3071884.1"/>
    </source>
</evidence>
<evidence type="ECO:0000313" key="11">
    <source>
        <dbReference type="Proteomes" id="UP001595377"/>
    </source>
</evidence>
<evidence type="ECO:0000259" key="9">
    <source>
        <dbReference type="Pfam" id="PF18967"/>
    </source>
</evidence>
<keyword evidence="2" id="KW-1003">Cell membrane</keyword>
<name>A0ABV7DBL7_9HYPH</name>
<dbReference type="InterPro" id="IPR043760">
    <property type="entry name" value="PycTM_dom"/>
</dbReference>
<feature type="transmembrane region" description="Helical" evidence="8">
    <location>
        <begin position="44"/>
        <end position="65"/>
    </location>
</feature>
<evidence type="ECO:0000256" key="7">
    <source>
        <dbReference type="ARBA" id="ARBA00023136"/>
    </source>
</evidence>
<feature type="transmembrane region" description="Helical" evidence="8">
    <location>
        <begin position="155"/>
        <end position="176"/>
    </location>
</feature>
<organism evidence="10 11">
    <name type="scientific">Shinella pollutisoli</name>
    <dbReference type="NCBI Taxonomy" id="2250594"/>
    <lineage>
        <taxon>Bacteria</taxon>
        <taxon>Pseudomonadati</taxon>
        <taxon>Pseudomonadota</taxon>
        <taxon>Alphaproteobacteria</taxon>
        <taxon>Hyphomicrobiales</taxon>
        <taxon>Rhizobiaceae</taxon>
        <taxon>Shinella</taxon>
    </lineage>
</organism>
<keyword evidence="6" id="KW-0051">Antiviral defense</keyword>
<keyword evidence="3 8" id="KW-0812">Transmembrane</keyword>
<feature type="transmembrane region" description="Helical" evidence="8">
    <location>
        <begin position="77"/>
        <end position="100"/>
    </location>
</feature>
<dbReference type="Pfam" id="PF18967">
    <property type="entry name" value="PycTM"/>
    <property type="match status" value="1"/>
</dbReference>
<evidence type="ECO:0000256" key="8">
    <source>
        <dbReference type="SAM" id="Phobius"/>
    </source>
</evidence>
<keyword evidence="4" id="KW-0547">Nucleotide-binding</keyword>
<evidence type="ECO:0000256" key="3">
    <source>
        <dbReference type="ARBA" id="ARBA00022692"/>
    </source>
</evidence>
<keyword evidence="7 8" id="KW-0472">Membrane</keyword>
<gene>
    <name evidence="10" type="ORF">ACFOHH_02050</name>
</gene>
<comment type="subcellular location">
    <subcellularLocation>
        <location evidence="1">Cell membrane</location>
    </subcellularLocation>
</comment>
<accession>A0ABV7DBL7</accession>
<dbReference type="EMBL" id="JBHRSP010000002">
    <property type="protein sequence ID" value="MFC3071884.1"/>
    <property type="molecule type" value="Genomic_DNA"/>
</dbReference>
<evidence type="ECO:0000256" key="1">
    <source>
        <dbReference type="ARBA" id="ARBA00004236"/>
    </source>
</evidence>
<protein>
    <submittedName>
        <fullName evidence="10">Pycsar system effector family protein</fullName>
    </submittedName>
</protein>
<keyword evidence="5 8" id="KW-1133">Transmembrane helix</keyword>
<proteinExistence type="predicted"/>
<evidence type="ECO:0000256" key="4">
    <source>
        <dbReference type="ARBA" id="ARBA00022741"/>
    </source>
</evidence>
<sequence length="177" mass="19939">MGERRTLIEPATAEGGRVAQEHFDHIRRVNDIFYDQVKLSDQKAAYIFTFMLALLVTSTESRAVFTAARYAEGSLPVAFFSGLLAFALVFSVVSAILVVLPRRVDNATSLFWGAWPHRREAFRKAAAERDVDYLFEQYMQNADAMATIAQEKYRFVGFAFRGLLLTVVAYVGLLAVR</sequence>
<comment type="caution">
    <text evidence="10">The sequence shown here is derived from an EMBL/GenBank/DDBJ whole genome shotgun (WGS) entry which is preliminary data.</text>
</comment>
<evidence type="ECO:0000256" key="5">
    <source>
        <dbReference type="ARBA" id="ARBA00022989"/>
    </source>
</evidence>
<evidence type="ECO:0000256" key="2">
    <source>
        <dbReference type="ARBA" id="ARBA00022475"/>
    </source>
</evidence>
<reference evidence="11" key="1">
    <citation type="journal article" date="2019" name="Int. J. Syst. Evol. Microbiol.">
        <title>The Global Catalogue of Microorganisms (GCM) 10K type strain sequencing project: providing services to taxonomists for standard genome sequencing and annotation.</title>
        <authorList>
            <consortium name="The Broad Institute Genomics Platform"/>
            <consortium name="The Broad Institute Genome Sequencing Center for Infectious Disease"/>
            <person name="Wu L."/>
            <person name="Ma J."/>
        </authorList>
    </citation>
    <scope>NUCLEOTIDE SEQUENCE [LARGE SCALE GENOMIC DNA]</scope>
    <source>
        <strain evidence="11">KCTC 52677</strain>
    </source>
</reference>
<keyword evidence="11" id="KW-1185">Reference proteome</keyword>